<dbReference type="EMBL" id="MU795008">
    <property type="protein sequence ID" value="KAJ3812920.1"/>
    <property type="molecule type" value="Genomic_DNA"/>
</dbReference>
<protein>
    <submittedName>
        <fullName evidence="1">Haloacid dehalogenase</fullName>
    </submittedName>
</protein>
<reference evidence="1" key="1">
    <citation type="submission" date="2022-09" db="EMBL/GenBank/DDBJ databases">
        <title>A Global Phylogenomic Analysis of the Shiitake Genus Lentinula.</title>
        <authorList>
            <consortium name="DOE Joint Genome Institute"/>
            <person name="Sierra-Patev S."/>
            <person name="Min B."/>
            <person name="Naranjo-Ortiz M."/>
            <person name="Looney B."/>
            <person name="Konkel Z."/>
            <person name="Slot J.C."/>
            <person name="Sakamoto Y."/>
            <person name="Steenwyk J.L."/>
            <person name="Rokas A."/>
            <person name="Carro J."/>
            <person name="Camarero S."/>
            <person name="Ferreira P."/>
            <person name="Molpeceres G."/>
            <person name="Ruiz-Duenas F.J."/>
            <person name="Serrano A."/>
            <person name="Henrissat B."/>
            <person name="Drula E."/>
            <person name="Hughes K.W."/>
            <person name="Mata J.L."/>
            <person name="Ishikawa N.K."/>
            <person name="Vargas-Isla R."/>
            <person name="Ushijima S."/>
            <person name="Smith C.A."/>
            <person name="Ahrendt S."/>
            <person name="Andreopoulos W."/>
            <person name="He G."/>
            <person name="Labutti K."/>
            <person name="Lipzen A."/>
            <person name="Ng V."/>
            <person name="Riley R."/>
            <person name="Sandor L."/>
            <person name="Barry K."/>
            <person name="Martinez A.T."/>
            <person name="Xiao Y."/>
            <person name="Gibbons J.G."/>
            <person name="Terashima K."/>
            <person name="Grigoriev I.V."/>
            <person name="Hibbett D.S."/>
        </authorList>
    </citation>
    <scope>NUCLEOTIDE SEQUENCE</scope>
    <source>
        <strain evidence="1">TMI1499</strain>
    </source>
</reference>
<dbReference type="Proteomes" id="UP001163835">
    <property type="component" value="Unassembled WGS sequence"/>
</dbReference>
<evidence type="ECO:0000313" key="1">
    <source>
        <dbReference type="EMBL" id="KAJ3812920.1"/>
    </source>
</evidence>
<organism evidence="1 2">
    <name type="scientific">Lentinula aff. lateritia</name>
    <dbReference type="NCBI Taxonomy" id="2804960"/>
    <lineage>
        <taxon>Eukaryota</taxon>
        <taxon>Fungi</taxon>
        <taxon>Dikarya</taxon>
        <taxon>Basidiomycota</taxon>
        <taxon>Agaricomycotina</taxon>
        <taxon>Agaricomycetes</taxon>
        <taxon>Agaricomycetidae</taxon>
        <taxon>Agaricales</taxon>
        <taxon>Marasmiineae</taxon>
        <taxon>Omphalotaceae</taxon>
        <taxon>Lentinula</taxon>
    </lineage>
</organism>
<keyword evidence="2" id="KW-1185">Reference proteome</keyword>
<accession>A0ACC1U7C8</accession>
<proteinExistence type="predicted"/>
<name>A0ACC1U7C8_9AGAR</name>
<evidence type="ECO:0000313" key="2">
    <source>
        <dbReference type="Proteomes" id="UP001163835"/>
    </source>
</evidence>
<sequence length="274" mass="30562">MSAPPSPNLLHGVEVLLFDVFGTVVDWRSSVTKELENLGKRYSLNGSYWFDFHSPQDWLDFANEWRQGYMNNTRRIAEGGEGTNDVDVMHREILDTMLSSPRWSHIGEALSEEEARVELNLVWHRLDAWPDTLPGLHALKKHLIIATLSNGNVRLLVDMAKHAGLPWDVVFSSALWGVYKPNPLAYASALHHLSIAPNKEGTTKSAMVAAHLFDLRAAKKAGMRTIYVRRPGEDAGLSDEDRKRLSESGGGDVDGVDVVVSDFMELARLFGNSE</sequence>
<comment type="caution">
    <text evidence="1">The sequence shown here is derived from an EMBL/GenBank/DDBJ whole genome shotgun (WGS) entry which is preliminary data.</text>
</comment>
<gene>
    <name evidence="1" type="ORF">F5876DRAFT_36307</name>
</gene>